<dbReference type="InterPro" id="IPR036237">
    <property type="entry name" value="Xyl_isomerase-like_sf"/>
</dbReference>
<keyword evidence="1" id="KW-0934">Plastid</keyword>
<evidence type="ECO:0000313" key="1">
    <source>
        <dbReference type="EMBL" id="AOW70878.1"/>
    </source>
</evidence>
<keyword evidence="1" id="KW-0150">Chloroplast</keyword>
<dbReference type="AlphaFoldDB" id="A0A1D8RDS8"/>
<sequence>MKIQTYKQFDLTYCSNIHPGDSWEEIFSNLKINIPLIKMKLSPSKPFGIGLRLSNKAANQLLKDDNLNKLKKWLNQNNCYVLTLNGFVYGEFYKTSIKEKVYYPDWTNRKRNNFNNTLINLSAELCLPGNDVGFSTSPLAYKFYSKKVSNDLFYGRVSNYILELVQELIKIYKKQGKIIHIDFEPEADCILENIQDMLLFFGEFILKKVALILAKDLQISLFQARTHLVRHVRICYDVCHQAIQFEDHIKNFIALNQIGVRIGKIQISSALHFKLDQYEQNFLINKLNKFKDNVYLHQVTEKKSNGYLYKYRDLSQAISNLNKNRTSEWRVHFHLPIFNQKYANFLTTNQDIDDIIKFLKISALTSCLEIETYTWEILPKNIKLDLLSSITKEYEWIIIQFND</sequence>
<name>A0A1D8RDS8_9STRA</name>
<protein>
    <recommendedName>
        <fullName evidence="2">Xylose isomerase</fullName>
    </recommendedName>
</protein>
<dbReference type="NCBIfam" id="NF035939">
    <property type="entry name" value="TIM_EboE"/>
    <property type="match status" value="1"/>
</dbReference>
<evidence type="ECO:0008006" key="2">
    <source>
        <dbReference type="Google" id="ProtNLM"/>
    </source>
</evidence>
<accession>A0A1D8RDS8</accession>
<geneLocation type="chloroplast" evidence="1"/>
<gene>
    <name evidence="1" type="primary">eboE</name>
</gene>
<reference evidence="1" key="1">
    <citation type="submission" date="2016-09" db="EMBL/GenBank/DDBJ databases">
        <title>The plastid genome of some eustigmatophyte algae harbours a bacteria-derived six-gene cluster for biosynthesis of a novel secondary metabolite.</title>
        <authorList>
            <person name="Yurchenko T."/>
            <person name="Sevcikova T."/>
            <person name="Strnad H."/>
            <person name="Butenko A."/>
            <person name="Elias M."/>
        </authorList>
    </citation>
    <scope>NUCLEOTIDE SEQUENCE</scope>
</reference>
<organism evidence="1">
    <name type="scientific">Vischeria sp. CAUP Q 202</name>
    <dbReference type="NCBI Taxonomy" id="1805947"/>
    <lineage>
        <taxon>Eukaryota</taxon>
        <taxon>Sar</taxon>
        <taxon>Stramenopiles</taxon>
        <taxon>Ochrophyta</taxon>
        <taxon>Eustigmatophyceae</taxon>
        <taxon>Eustigmatales</taxon>
        <taxon>Chlorobotryaceae</taxon>
        <taxon>Vischeria</taxon>
    </lineage>
</organism>
<dbReference type="EMBL" id="KX839261">
    <property type="protein sequence ID" value="AOW70878.1"/>
    <property type="molecule type" value="Genomic_DNA"/>
</dbReference>
<proteinExistence type="predicted"/>
<dbReference type="SUPFAM" id="SSF51658">
    <property type="entry name" value="Xylose isomerase-like"/>
    <property type="match status" value="1"/>
</dbReference>